<sequence>MSNLILPPSCNWFQHNGVSSRPTDRLFVTSCFKSIVTYHVPEKKGPPQTLKIIPHVKGKVTGVSVFPNHANHEFGNTVAAIGDQFTISLFDMRSCALLAQQKTDKLLLNSLCWGEVKEENVVVAVGEKGTVIVWQPKYLVARTFILEPKKNITVVEVLTHIKHQALVALDKTILLISLQDGSVISQLRGHDLPIYCIRLYPGKKNPKEISPLKNNTRWKKEEEASKVKLFNMFRIINEEEKQDEMNIYFASSDVGRNILVWDLKTKRFISNLHVSLDQGNGKKQWKDRHQNKNNHITLNWYKDRLLSGTVVGEVLEWDLSLNSPRSKVVCHPHSRVIYNMEVINNILITVSQDRMIKALELPKFSPYFSVATMGVCARSMAFSPHDGNRLAIGMQDESIKLLTFSEGTILKIDSIYQNIKGKVIALSWHPVQETKLLFGTSEGQVGIADIMTSKTTTFAYYHQKSTYKVEFGPPVAPEITGLSEEWCPYSFGDRELLGRYFCNPMADPIQIDKLLGIERGIKNTFCLSEFTFSPCRKYIVIGSVNGEIKIFDRINLHCLIIIQRVRKVIQHLLWKPALTSHVPYVLAVASGEKSVYIFNFEKEIKEQEGKTNDPLAVTKATHELCGHEERCIWLSWSLHKDGLLASSSYDQSIQVWDANIGEPVCNYGGHAHRIFRAEFSPVEHDKVLSFAEENSIHEWRPSEQPKTRLESTAISKEQRKKSKTTFNADSSSEITGQETKSSEPPSLQTTKTLEGNLLFRRTGKKSSFPLFHNASSHKKNFHHLCLLSLVEMKEAQPEVDAINIEDLLLSEDLEEELEDEPNQLQNGNVPQKKIEDHVVNAIEKYKDFVLTDGVLPQVEDITFFLRFFGSLPENDLVIKEEVKYHDANDFFSRGNLMHSWQGTLEERIKYAAVHKKLDPILISFAPQVSYSLWEFACQAYADQLMETDDKVTAATYLLAIHKDEDAINMLIRSKFYKEALTIAKHKLGYNEEIIHRVLMSWANSAAFEGNFEMASLLHFYMGDMQHAARTLSRRIEPRALVVSSLLFLRANCEDLAVSTAVIAFKEASNKNEFSKFEPILKHIPQLQWCKCINICHKSLRDHGRLFRESFSPKVSNICVTNNEENVKESLVFEETLVKTIKKRWECSDIFQSTYQNFSKDIKNGLSIQKTPSSLKNLWFLVSISLCEMLLDGEMRSEDTSLAYWEQHLESILKLINFWGKNDQTFYLTHILLPKGICDLSVFKIPILENSDSDIISQLQFLYILSELKYSIIPKYYKFRKSCKILAYSLHLLVRI</sequence>
<dbReference type="GO" id="GO:0005634">
    <property type="term" value="C:nucleus"/>
    <property type="evidence" value="ECO:0007669"/>
    <property type="project" value="TreeGrafter"/>
</dbReference>
<dbReference type="InterPro" id="IPR056424">
    <property type="entry name" value="Beta-prop_GEMI5_2nd"/>
</dbReference>
<dbReference type="PANTHER" id="PTHR46362">
    <property type="entry name" value="GEM-ASSOCIATED PROTEIN 5"/>
    <property type="match status" value="1"/>
</dbReference>
<feature type="domain" description="Gem-associated protein 5 TPR" evidence="3">
    <location>
        <begin position="866"/>
        <end position="1071"/>
    </location>
</feature>
<feature type="compositionally biased region" description="Basic and acidic residues" evidence="2">
    <location>
        <begin position="697"/>
        <end position="709"/>
    </location>
</feature>
<keyword evidence="1" id="KW-0853">WD repeat</keyword>
<dbReference type="InterPro" id="IPR001680">
    <property type="entry name" value="WD40_rpt"/>
</dbReference>
<feature type="compositionally biased region" description="Polar residues" evidence="2">
    <location>
        <begin position="724"/>
        <end position="753"/>
    </location>
</feature>
<evidence type="ECO:0000256" key="2">
    <source>
        <dbReference type="SAM" id="MobiDB-lite"/>
    </source>
</evidence>
<dbReference type="PROSITE" id="PS50082">
    <property type="entry name" value="WD_REPEATS_2"/>
    <property type="match status" value="1"/>
</dbReference>
<dbReference type="InterPro" id="IPR015943">
    <property type="entry name" value="WD40/YVTN_repeat-like_dom_sf"/>
</dbReference>
<protein>
    <submittedName>
        <fullName evidence="5">Gem-associated protein 5</fullName>
    </submittedName>
</protein>
<evidence type="ECO:0000259" key="3">
    <source>
        <dbReference type="Pfam" id="PF23774"/>
    </source>
</evidence>
<gene>
    <name evidence="5" type="primary">Gemin5</name>
    <name evidence="5" type="ORF">Anas_07813</name>
</gene>
<evidence type="ECO:0000256" key="1">
    <source>
        <dbReference type="PROSITE-ProRule" id="PRU00221"/>
    </source>
</evidence>
<dbReference type="Proteomes" id="UP000326759">
    <property type="component" value="Unassembled WGS sequence"/>
</dbReference>
<dbReference type="InterPro" id="IPR011047">
    <property type="entry name" value="Quinoprotein_ADH-like_sf"/>
</dbReference>
<organism evidence="5 6">
    <name type="scientific">Armadillidium nasatum</name>
    <dbReference type="NCBI Taxonomy" id="96803"/>
    <lineage>
        <taxon>Eukaryota</taxon>
        <taxon>Metazoa</taxon>
        <taxon>Ecdysozoa</taxon>
        <taxon>Arthropoda</taxon>
        <taxon>Crustacea</taxon>
        <taxon>Multicrustacea</taxon>
        <taxon>Malacostraca</taxon>
        <taxon>Eumalacostraca</taxon>
        <taxon>Peracarida</taxon>
        <taxon>Isopoda</taxon>
        <taxon>Oniscidea</taxon>
        <taxon>Crinocheta</taxon>
        <taxon>Armadillidiidae</taxon>
        <taxon>Armadillidium</taxon>
    </lineage>
</organism>
<dbReference type="SUPFAM" id="SSF50978">
    <property type="entry name" value="WD40 repeat-like"/>
    <property type="match status" value="1"/>
</dbReference>
<dbReference type="InterPro" id="IPR052640">
    <property type="entry name" value="Gemin-5"/>
</dbReference>
<accession>A0A5N5SNJ6</accession>
<dbReference type="OrthoDB" id="7326421at2759"/>
<keyword evidence="6" id="KW-1185">Reference proteome</keyword>
<dbReference type="GO" id="GO:0032797">
    <property type="term" value="C:SMN complex"/>
    <property type="evidence" value="ECO:0007669"/>
    <property type="project" value="TreeGrafter"/>
</dbReference>
<dbReference type="SUPFAM" id="SSF50998">
    <property type="entry name" value="Quinoprotein alcohol dehydrogenase-like"/>
    <property type="match status" value="1"/>
</dbReference>
<evidence type="ECO:0000313" key="5">
    <source>
        <dbReference type="EMBL" id="KAB7495270.1"/>
    </source>
</evidence>
<dbReference type="GO" id="GO:0003730">
    <property type="term" value="F:mRNA 3'-UTR binding"/>
    <property type="evidence" value="ECO:0007669"/>
    <property type="project" value="TreeGrafter"/>
</dbReference>
<dbReference type="GO" id="GO:0000387">
    <property type="term" value="P:spliceosomal snRNP assembly"/>
    <property type="evidence" value="ECO:0007669"/>
    <property type="project" value="TreeGrafter"/>
</dbReference>
<feature type="repeat" description="WD" evidence="1">
    <location>
        <begin position="624"/>
        <end position="666"/>
    </location>
</feature>
<dbReference type="SMART" id="SM00320">
    <property type="entry name" value="WD40"/>
    <property type="match status" value="10"/>
</dbReference>
<dbReference type="EMBL" id="SEYY01022817">
    <property type="protein sequence ID" value="KAB7495270.1"/>
    <property type="molecule type" value="Genomic_DNA"/>
</dbReference>
<dbReference type="PANTHER" id="PTHR46362:SF1">
    <property type="entry name" value="GEM-ASSOCIATED PROTEIN 5"/>
    <property type="match status" value="1"/>
</dbReference>
<dbReference type="InterPro" id="IPR056421">
    <property type="entry name" value="TPR_GEMI5"/>
</dbReference>
<feature type="region of interest" description="Disordered" evidence="2">
    <location>
        <begin position="697"/>
        <end position="755"/>
    </location>
</feature>
<feature type="domain" description="Gem-associated protein 5 second beta-propeller" evidence="4">
    <location>
        <begin position="384"/>
        <end position="689"/>
    </location>
</feature>
<dbReference type="InterPro" id="IPR036322">
    <property type="entry name" value="WD40_repeat_dom_sf"/>
</dbReference>
<proteinExistence type="predicted"/>
<reference evidence="5 6" key="1">
    <citation type="journal article" date="2019" name="PLoS Biol.">
        <title>Sex chromosomes control vertical transmission of feminizing Wolbachia symbionts in an isopod.</title>
        <authorList>
            <person name="Becking T."/>
            <person name="Chebbi M.A."/>
            <person name="Giraud I."/>
            <person name="Moumen B."/>
            <person name="Laverre T."/>
            <person name="Caubet Y."/>
            <person name="Peccoud J."/>
            <person name="Gilbert C."/>
            <person name="Cordaux R."/>
        </authorList>
    </citation>
    <scope>NUCLEOTIDE SEQUENCE [LARGE SCALE GENOMIC DNA]</scope>
    <source>
        <strain evidence="5">ANa2</strain>
        <tissue evidence="5">Whole body excluding digestive tract and cuticle</tissue>
    </source>
</reference>
<evidence type="ECO:0000313" key="6">
    <source>
        <dbReference type="Proteomes" id="UP000326759"/>
    </source>
</evidence>
<comment type="caution">
    <text evidence="5">The sequence shown here is derived from an EMBL/GenBank/DDBJ whole genome shotgun (WGS) entry which is preliminary data.</text>
</comment>
<dbReference type="Pfam" id="PF23774">
    <property type="entry name" value="TPR_GEMI5"/>
    <property type="match status" value="1"/>
</dbReference>
<evidence type="ECO:0000259" key="4">
    <source>
        <dbReference type="Pfam" id="PF23775"/>
    </source>
</evidence>
<dbReference type="Gene3D" id="2.130.10.10">
    <property type="entry name" value="YVTN repeat-like/Quinoprotein amine dehydrogenase"/>
    <property type="match status" value="2"/>
</dbReference>
<name>A0A5N5SNJ6_9CRUS</name>
<dbReference type="Pfam" id="PF23775">
    <property type="entry name" value="Beta-prop_RIG_2nd"/>
    <property type="match status" value="1"/>
</dbReference>